<evidence type="ECO:0000313" key="3">
    <source>
        <dbReference type="Proteomes" id="UP000234585"/>
    </source>
</evidence>
<dbReference type="InterPro" id="IPR021641">
    <property type="entry name" value="DUF3245"/>
</dbReference>
<keyword evidence="3" id="KW-1185">Reference proteome</keyword>
<protein>
    <submittedName>
        <fullName evidence="2">Uncharacterized protein</fullName>
    </submittedName>
</protein>
<dbReference type="Proteomes" id="UP000234585">
    <property type="component" value="Unassembled WGS sequence"/>
</dbReference>
<organism evidence="2 3">
    <name type="scientific">Aspergillus candidus</name>
    <dbReference type="NCBI Taxonomy" id="41067"/>
    <lineage>
        <taxon>Eukaryota</taxon>
        <taxon>Fungi</taxon>
        <taxon>Dikarya</taxon>
        <taxon>Ascomycota</taxon>
        <taxon>Pezizomycotina</taxon>
        <taxon>Eurotiomycetes</taxon>
        <taxon>Eurotiomycetidae</taxon>
        <taxon>Eurotiales</taxon>
        <taxon>Aspergillaceae</taxon>
        <taxon>Aspergillus</taxon>
        <taxon>Aspergillus subgen. Circumdati</taxon>
    </lineage>
</organism>
<dbReference type="RefSeq" id="XP_024671004.1">
    <property type="nucleotide sequence ID" value="XM_024816587.1"/>
</dbReference>
<feature type="region of interest" description="Disordered" evidence="1">
    <location>
        <begin position="108"/>
        <end position="252"/>
    </location>
</feature>
<evidence type="ECO:0000256" key="1">
    <source>
        <dbReference type="SAM" id="MobiDB-lite"/>
    </source>
</evidence>
<gene>
    <name evidence="2" type="ORF">BDW47DRAFT_126677</name>
</gene>
<sequence length="252" mass="26656">MSLSKTQSTETDIILNKANVALARSQRLVASWFPAPTAEEQRHTNVKSEEELQREEEEIFKAVPETLGIGAPLPSKASDGSWNRTELSSNDQLRRQLLGKNYKKVMAAKSNTTTGDGNVPGTLSDRLLSRPTGSTHVGGGQGQKQEESDDDEEDGRIAAVGNRAGRGKGRGNGNGRKRGLEGSTPTSTSTSPPGGGEDGSEGVAGSGDGAESTQQSEPASARTAPSGPKGRRKATSFLDEILADRSKKRKKR</sequence>
<feature type="region of interest" description="Disordered" evidence="1">
    <location>
        <begin position="67"/>
        <end position="89"/>
    </location>
</feature>
<feature type="compositionally biased region" description="Gly residues" evidence="1">
    <location>
        <begin position="193"/>
        <end position="208"/>
    </location>
</feature>
<proteinExistence type="predicted"/>
<dbReference type="OrthoDB" id="3438340at2759"/>
<reference evidence="2 3" key="1">
    <citation type="submission" date="2017-12" db="EMBL/GenBank/DDBJ databases">
        <authorList>
            <consortium name="DOE Joint Genome Institute"/>
            <person name="Haridas S."/>
            <person name="Kjaerbolling I."/>
            <person name="Vesth T.C."/>
            <person name="Frisvad J.C."/>
            <person name="Nybo J.L."/>
            <person name="Theobald S."/>
            <person name="Kuo A."/>
            <person name="Bowyer P."/>
            <person name="Matsuda Y."/>
            <person name="Mondo S."/>
            <person name="Lyhne E.K."/>
            <person name="Kogle M.E."/>
            <person name="Clum A."/>
            <person name="Lipzen A."/>
            <person name="Salamov A."/>
            <person name="Ngan C.Y."/>
            <person name="Daum C."/>
            <person name="Chiniquy J."/>
            <person name="Barry K."/>
            <person name="LaButti K."/>
            <person name="Simmons B.A."/>
            <person name="Magnuson J.K."/>
            <person name="Mortensen U.H."/>
            <person name="Larsen T.O."/>
            <person name="Grigoriev I.V."/>
            <person name="Baker S.E."/>
            <person name="Andersen M.R."/>
            <person name="Nordberg H.P."/>
            <person name="Cantor M.N."/>
            <person name="Hua S.X."/>
        </authorList>
    </citation>
    <scope>NUCLEOTIDE SEQUENCE [LARGE SCALE GENOMIC DNA]</scope>
    <source>
        <strain evidence="2 3">CBS 102.13</strain>
    </source>
</reference>
<name>A0A2I2F8M8_ASPCN</name>
<dbReference type="Pfam" id="PF11595">
    <property type="entry name" value="DUF3245"/>
    <property type="match status" value="1"/>
</dbReference>
<dbReference type="GeneID" id="36523747"/>
<dbReference type="EMBL" id="KZ559146">
    <property type="protein sequence ID" value="PLB36992.1"/>
    <property type="molecule type" value="Genomic_DNA"/>
</dbReference>
<evidence type="ECO:0000313" key="2">
    <source>
        <dbReference type="EMBL" id="PLB36992.1"/>
    </source>
</evidence>
<dbReference type="AlphaFoldDB" id="A0A2I2F8M8"/>
<feature type="compositionally biased region" description="Low complexity" evidence="1">
    <location>
        <begin position="181"/>
        <end position="192"/>
    </location>
</feature>
<feature type="compositionally biased region" description="Polar residues" evidence="1">
    <location>
        <begin position="78"/>
        <end position="89"/>
    </location>
</feature>
<accession>A0A2I2F8M8</accession>